<sequence>MTGTIILTGANSSLAIPAVEHLLTTHRDYTLVLTVRNTSESDANTQILREIVSKHPQAETNNVVSIRQLDLSRLDDVHSFATTIISEIADGKLPRLTSIICNAYSWNLVRELETTADGYEKTFAINHVSHSALVLRLLGSFNEEGRVVLFTSDAHWHGKNSLAKLPPTLPDALDLLVKPEPDPATDYLAYGMRRYAYSKLCILMWMYALNRYLEKDPKFSKITVVTINPGNLTDSRALTVDTPSSIYYMSKLIVHPFRPLLRFVDPTMRTAAEAGVDVIELATNNAHPGKRGFFTLLKPDVSSPESLEVEKQQEVWSKTLEWAKITRENTALEVAFK</sequence>
<dbReference type="EMBL" id="CAJVRM010000503">
    <property type="protein sequence ID" value="CAG8981642.1"/>
    <property type="molecule type" value="Genomic_DNA"/>
</dbReference>
<evidence type="ECO:0008006" key="3">
    <source>
        <dbReference type="Google" id="ProtNLM"/>
    </source>
</evidence>
<dbReference type="InterPro" id="IPR036291">
    <property type="entry name" value="NAD(P)-bd_dom_sf"/>
</dbReference>
<dbReference type="AlphaFoldDB" id="A0A9N9LXP6"/>
<dbReference type="GO" id="GO:0005811">
    <property type="term" value="C:lipid droplet"/>
    <property type="evidence" value="ECO:0007669"/>
    <property type="project" value="TreeGrafter"/>
</dbReference>
<dbReference type="SUPFAM" id="SSF51735">
    <property type="entry name" value="NAD(P)-binding Rossmann-fold domains"/>
    <property type="match status" value="1"/>
</dbReference>
<dbReference type="InterPro" id="IPR051593">
    <property type="entry name" value="Ergosterol_Biosynth_ERG27"/>
</dbReference>
<keyword evidence="2" id="KW-1185">Reference proteome</keyword>
<protein>
    <recommendedName>
        <fullName evidence="3">Short-chain dehydrogenase</fullName>
    </recommendedName>
</protein>
<dbReference type="OrthoDB" id="191139at2759"/>
<name>A0A9N9LXP6_9HELO</name>
<dbReference type="GO" id="GO:0005789">
    <property type="term" value="C:endoplasmic reticulum membrane"/>
    <property type="evidence" value="ECO:0007669"/>
    <property type="project" value="TreeGrafter"/>
</dbReference>
<comment type="caution">
    <text evidence="1">The sequence shown here is derived from an EMBL/GenBank/DDBJ whole genome shotgun (WGS) entry which is preliminary data.</text>
</comment>
<dbReference type="GO" id="GO:0005741">
    <property type="term" value="C:mitochondrial outer membrane"/>
    <property type="evidence" value="ECO:0007669"/>
    <property type="project" value="TreeGrafter"/>
</dbReference>
<evidence type="ECO:0000313" key="2">
    <source>
        <dbReference type="Proteomes" id="UP000701801"/>
    </source>
</evidence>
<accession>A0A9N9LXP6</accession>
<reference evidence="1" key="1">
    <citation type="submission" date="2021-07" db="EMBL/GenBank/DDBJ databases">
        <authorList>
            <person name="Durling M."/>
        </authorList>
    </citation>
    <scope>NUCLEOTIDE SEQUENCE</scope>
</reference>
<dbReference type="Gene3D" id="3.40.50.720">
    <property type="entry name" value="NAD(P)-binding Rossmann-like Domain"/>
    <property type="match status" value="1"/>
</dbReference>
<dbReference type="GO" id="GO:0000253">
    <property type="term" value="F:3-beta-hydroxysteroid 3-dehydrogenase (NADP+) activity"/>
    <property type="evidence" value="ECO:0007669"/>
    <property type="project" value="TreeGrafter"/>
</dbReference>
<dbReference type="PANTHER" id="PTHR43647:SF4">
    <property type="entry name" value="KETOREDUCTASE (KR) DOMAIN-CONTAINING PROTEIN"/>
    <property type="match status" value="1"/>
</dbReference>
<proteinExistence type="predicted"/>
<evidence type="ECO:0000313" key="1">
    <source>
        <dbReference type="EMBL" id="CAG8981642.1"/>
    </source>
</evidence>
<organism evidence="1 2">
    <name type="scientific">Hymenoscyphus albidus</name>
    <dbReference type="NCBI Taxonomy" id="595503"/>
    <lineage>
        <taxon>Eukaryota</taxon>
        <taxon>Fungi</taxon>
        <taxon>Dikarya</taxon>
        <taxon>Ascomycota</taxon>
        <taxon>Pezizomycotina</taxon>
        <taxon>Leotiomycetes</taxon>
        <taxon>Helotiales</taxon>
        <taxon>Helotiaceae</taxon>
        <taxon>Hymenoscyphus</taxon>
    </lineage>
</organism>
<dbReference type="PANTHER" id="PTHR43647">
    <property type="entry name" value="DEHYDROGENASE"/>
    <property type="match status" value="1"/>
</dbReference>
<gene>
    <name evidence="1" type="ORF">HYALB_00013951</name>
</gene>
<dbReference type="Proteomes" id="UP000701801">
    <property type="component" value="Unassembled WGS sequence"/>
</dbReference>